<name>A0A1G6ZCK1_9PROT</name>
<reference evidence="1 2" key="1">
    <citation type="submission" date="2016-10" db="EMBL/GenBank/DDBJ databases">
        <authorList>
            <person name="de Groot N.N."/>
        </authorList>
    </citation>
    <scope>NUCLEOTIDE SEQUENCE [LARGE SCALE GENOMIC DNA]</scope>
    <source>
        <strain evidence="1 2">ATCC 700224</strain>
    </source>
</reference>
<dbReference type="EMBL" id="FNAP01000002">
    <property type="protein sequence ID" value="SDE00379.1"/>
    <property type="molecule type" value="Genomic_DNA"/>
</dbReference>
<keyword evidence="2" id="KW-1185">Reference proteome</keyword>
<dbReference type="RefSeq" id="WP_092783051.1">
    <property type="nucleotide sequence ID" value="NZ_FNAP01000002.1"/>
</dbReference>
<dbReference type="OrthoDB" id="5514779at2"/>
<proteinExistence type="predicted"/>
<evidence type="ECO:0000313" key="2">
    <source>
        <dbReference type="Proteomes" id="UP000199412"/>
    </source>
</evidence>
<sequence length="352" mass="37100">MTLVFAAGDVGGARALLPVVRLCHARGLPFAVVHHGFIADAMEPGWPAVDPGRDPGEALTSLGAKCLAFATSVSDMLALNWARAAAARGVRTLHLLDNWSSYRRRMDYGDAAVFRPDVYAVPDQRAAEAAIAEGIDPTTVRVIGHPALADLAGEVARAGSCRGSRTRLSLLFVSEPAALDQGSTPDTPDFRGYTETQVLAILCAALAPLADTLTLTVLPHPREDAAALAETWETVRGPLDGAVVPPGNGRAHVLGSDGVVGMASILLYEAWLVGLPVLSVQPNLRLNELTLIGRRDGVRLIDDPDAAPDLIQDWVAKLRTGSPLVPRPDLVRHASAADACLSLCGPETHDTP</sequence>
<dbReference type="Proteomes" id="UP000199412">
    <property type="component" value="Unassembled WGS sequence"/>
</dbReference>
<evidence type="ECO:0008006" key="3">
    <source>
        <dbReference type="Google" id="ProtNLM"/>
    </source>
</evidence>
<dbReference type="STRING" id="69960.SAMN05421720_102334"/>
<accession>A0A1G6ZCK1</accession>
<organism evidence="1 2">
    <name type="scientific">Rhodospira trueperi</name>
    <dbReference type="NCBI Taxonomy" id="69960"/>
    <lineage>
        <taxon>Bacteria</taxon>
        <taxon>Pseudomonadati</taxon>
        <taxon>Pseudomonadota</taxon>
        <taxon>Alphaproteobacteria</taxon>
        <taxon>Rhodospirillales</taxon>
        <taxon>Rhodospirillaceae</taxon>
        <taxon>Rhodospira</taxon>
    </lineage>
</organism>
<dbReference type="AlphaFoldDB" id="A0A1G6ZCK1"/>
<gene>
    <name evidence="1" type="ORF">SAMN05421720_102334</name>
</gene>
<evidence type="ECO:0000313" key="1">
    <source>
        <dbReference type="EMBL" id="SDE00379.1"/>
    </source>
</evidence>
<protein>
    <recommendedName>
        <fullName evidence="3">UDP-N-acetylglucosamine 2-epimerase (Non-hydrolysing)</fullName>
    </recommendedName>
</protein>
<dbReference type="SUPFAM" id="SSF53756">
    <property type="entry name" value="UDP-Glycosyltransferase/glycogen phosphorylase"/>
    <property type="match status" value="1"/>
</dbReference>